<evidence type="ECO:0000313" key="2">
    <source>
        <dbReference type="Proteomes" id="UP000766698"/>
    </source>
</evidence>
<comment type="caution">
    <text evidence="1">The sequence shown here is derived from an EMBL/GenBank/DDBJ whole genome shotgun (WGS) entry which is preliminary data.</text>
</comment>
<dbReference type="EMBL" id="WMLF01000260">
    <property type="protein sequence ID" value="MBB1245290.1"/>
    <property type="molecule type" value="Genomic_DNA"/>
</dbReference>
<name>A0ABR6EJ04_9ACTN</name>
<dbReference type="Proteomes" id="UP000766698">
    <property type="component" value="Unassembled WGS sequence"/>
</dbReference>
<dbReference type="RefSeq" id="WP_182856608.1">
    <property type="nucleotide sequence ID" value="NZ_WMLF01000260.1"/>
</dbReference>
<reference evidence="2" key="1">
    <citation type="journal article" date="2020" name="Syst. Appl. Microbiol.">
        <title>Streptomyces alkaliterrae sp. nov., isolated from an alkaline soil, and emended descriptions of Streptomyces alkaliphilus, Streptomyces calidiresistens and Streptomyces durbertensis.</title>
        <authorList>
            <person name="Swiecimska M."/>
            <person name="Golinska P."/>
            <person name="Nouioui I."/>
            <person name="Wypij M."/>
            <person name="Rai M."/>
            <person name="Sangal V."/>
            <person name="Goodfellow M."/>
        </authorList>
    </citation>
    <scope>NUCLEOTIDE SEQUENCE [LARGE SCALE GENOMIC DNA]</scope>
    <source>
        <strain evidence="2">DSM 104538</strain>
    </source>
</reference>
<organism evidence="1 2">
    <name type="scientific">Streptomyces durbertensis</name>
    <dbReference type="NCBI Taxonomy" id="2448886"/>
    <lineage>
        <taxon>Bacteria</taxon>
        <taxon>Bacillati</taxon>
        <taxon>Actinomycetota</taxon>
        <taxon>Actinomycetes</taxon>
        <taxon>Kitasatosporales</taxon>
        <taxon>Streptomycetaceae</taxon>
        <taxon>Streptomyces</taxon>
    </lineage>
</organism>
<evidence type="ECO:0000313" key="1">
    <source>
        <dbReference type="EMBL" id="MBB1245290.1"/>
    </source>
</evidence>
<sequence length="392" mass="41638">MDKFKVEPDHLDAYAKQVGRAEDDMAAAGRYVQNNTGIETSGAGSTLWQHVVALHKECSVHAQQAFVGYKDVLAQSSAELVRSATYYRMTDANEAAAVDRTYPTGKHGPLGPNEFAAIGVVLPTFTDPEDAQECLKADPEPGFFEARWKGLGGDRWDAVMNNSDSALSTIGESVGVVLDLCSPTALINEGIKLIFNYDVLGSLAQLVAGDWGTFDSCAKAWIKLGALCSAVGTNVDHGNRNLSVSWNGQAADTAYDYFNEIARKIKEAQEIFKKLHGCYEEVAREINAFINVLKAAMTTIGDIAIQVALEAAAGAAAAATGVGLVLTVGAAAIIAAQCARAAKIVDDTLDALNMLYITINGARSSGQAGVVAEVEAIKKFPVPKKEYDNQVV</sequence>
<proteinExistence type="predicted"/>
<protein>
    <submittedName>
        <fullName evidence="1">Uncharacterized protein</fullName>
    </submittedName>
</protein>
<accession>A0ABR6EJ04</accession>
<gene>
    <name evidence="1" type="ORF">GL263_17180</name>
</gene>
<keyword evidence="2" id="KW-1185">Reference proteome</keyword>